<dbReference type="InterPro" id="IPR005467">
    <property type="entry name" value="His_kinase_dom"/>
</dbReference>
<feature type="domain" description="Histidine kinase" evidence="6">
    <location>
        <begin position="397"/>
        <end position="629"/>
    </location>
</feature>
<evidence type="ECO:0000313" key="7">
    <source>
        <dbReference type="EMBL" id="QFT27971.1"/>
    </source>
</evidence>
<feature type="coiled-coil region" evidence="4">
    <location>
        <begin position="340"/>
        <end position="388"/>
    </location>
</feature>
<evidence type="ECO:0000256" key="2">
    <source>
        <dbReference type="ARBA" id="ARBA00012438"/>
    </source>
</evidence>
<feature type="transmembrane region" description="Helical" evidence="5">
    <location>
        <begin position="146"/>
        <end position="168"/>
    </location>
</feature>
<protein>
    <recommendedName>
        <fullName evidence="2">histidine kinase</fullName>
        <ecNumber evidence="2">2.7.13.3</ecNumber>
    </recommendedName>
</protein>
<dbReference type="PROSITE" id="PS50109">
    <property type="entry name" value="HIS_KIN"/>
    <property type="match status" value="1"/>
</dbReference>
<comment type="catalytic activity">
    <reaction evidence="1">
        <text>ATP + protein L-histidine = ADP + protein N-phospho-L-histidine.</text>
        <dbReference type="EC" id="2.7.13.3"/>
    </reaction>
</comment>
<dbReference type="Gene3D" id="3.30.565.10">
    <property type="entry name" value="Histidine kinase-like ATPase, C-terminal domain"/>
    <property type="match status" value="1"/>
</dbReference>
<keyword evidence="7" id="KW-0614">Plasmid</keyword>
<dbReference type="SMART" id="SM00387">
    <property type="entry name" value="HATPase_c"/>
    <property type="match status" value="1"/>
</dbReference>
<evidence type="ECO:0000256" key="1">
    <source>
        <dbReference type="ARBA" id="ARBA00000085"/>
    </source>
</evidence>
<dbReference type="RefSeq" id="WP_152432032.1">
    <property type="nucleotide sequence ID" value="NZ_CBCSDK010000011.1"/>
</dbReference>
<keyword evidence="3" id="KW-0597">Phosphoprotein</keyword>
<dbReference type="Pfam" id="PF17149">
    <property type="entry name" value="CHASE5"/>
    <property type="match status" value="1"/>
</dbReference>
<gene>
    <name evidence="7" type="primary">zraS6</name>
    <name evidence="7" type="ORF">FIV01_16400</name>
</gene>
<evidence type="ECO:0000256" key="4">
    <source>
        <dbReference type="SAM" id="Coils"/>
    </source>
</evidence>
<dbReference type="InterPro" id="IPR003661">
    <property type="entry name" value="HisK_dim/P_dom"/>
</dbReference>
<feature type="transmembrane region" description="Helical" evidence="5">
    <location>
        <begin position="12"/>
        <end position="34"/>
    </location>
</feature>
<evidence type="ECO:0000256" key="3">
    <source>
        <dbReference type="ARBA" id="ARBA00022553"/>
    </source>
</evidence>
<name>A0A5P9CPT7_9VIBR</name>
<dbReference type="PANTHER" id="PTHR43065">
    <property type="entry name" value="SENSOR HISTIDINE KINASE"/>
    <property type="match status" value="1"/>
</dbReference>
<evidence type="ECO:0000259" key="6">
    <source>
        <dbReference type="PROSITE" id="PS50109"/>
    </source>
</evidence>
<keyword evidence="5" id="KW-1133">Transmembrane helix</keyword>
<dbReference type="InterPro" id="IPR004358">
    <property type="entry name" value="Sig_transdc_His_kin-like_C"/>
</dbReference>
<evidence type="ECO:0000256" key="5">
    <source>
        <dbReference type="SAM" id="Phobius"/>
    </source>
</evidence>
<dbReference type="EC" id="2.7.13.3" evidence="2"/>
<dbReference type="InterPro" id="IPR036097">
    <property type="entry name" value="HisK_dim/P_sf"/>
</dbReference>
<dbReference type="SUPFAM" id="SSF47384">
    <property type="entry name" value="Homodimeric domain of signal transducing histidine kinase"/>
    <property type="match status" value="1"/>
</dbReference>
<organism evidence="7 8">
    <name type="scientific">Vibrio aquimaris</name>
    <dbReference type="NCBI Taxonomy" id="2587862"/>
    <lineage>
        <taxon>Bacteria</taxon>
        <taxon>Pseudomonadati</taxon>
        <taxon>Pseudomonadota</taxon>
        <taxon>Gammaproteobacteria</taxon>
        <taxon>Vibrionales</taxon>
        <taxon>Vibrionaceae</taxon>
        <taxon>Vibrio</taxon>
    </lineage>
</organism>
<dbReference type="EMBL" id="CP045351">
    <property type="protein sequence ID" value="QFT27971.1"/>
    <property type="molecule type" value="Genomic_DNA"/>
</dbReference>
<keyword evidence="5" id="KW-0472">Membrane</keyword>
<dbReference type="InterPro" id="IPR036890">
    <property type="entry name" value="HATPase_C_sf"/>
</dbReference>
<dbReference type="OrthoDB" id="1931120at2"/>
<dbReference type="CDD" id="cd00082">
    <property type="entry name" value="HisKA"/>
    <property type="match status" value="1"/>
</dbReference>
<keyword evidence="7" id="KW-0808">Transferase</keyword>
<reference evidence="7 8" key="1">
    <citation type="submission" date="2019-10" db="EMBL/GenBank/DDBJ databases">
        <title>Complete genome sequence of Vibrio sp. strain THAF100, isolated from non-filtered water from the water column of tank 6 of a marine aquarium containing stony-coral fragments. Water maintained at 26 degree C.</title>
        <authorList>
            <person name="Ruckert C."/>
            <person name="Franco A."/>
            <person name="Kalinowski J."/>
            <person name="Glaeser S."/>
        </authorList>
    </citation>
    <scope>NUCLEOTIDE SEQUENCE [LARGE SCALE GENOMIC DNA]</scope>
    <source>
        <strain evidence="7 8">THAF100</strain>
        <plasmid evidence="8">pthaf100_a</plasmid>
    </source>
</reference>
<keyword evidence="5" id="KW-0812">Transmembrane</keyword>
<dbReference type="KEGG" id="vaq:FIV01_16400"/>
<dbReference type="Gene3D" id="1.10.287.130">
    <property type="match status" value="1"/>
</dbReference>
<dbReference type="PRINTS" id="PR00344">
    <property type="entry name" value="BCTRLSENSOR"/>
</dbReference>
<proteinExistence type="predicted"/>
<keyword evidence="4" id="KW-0175">Coiled coil</keyword>
<keyword evidence="8" id="KW-1185">Reference proteome</keyword>
<geneLocation type="plasmid" evidence="8">
    <name>pthaf100_a</name>
</geneLocation>
<dbReference type="InterPro" id="IPR003594">
    <property type="entry name" value="HATPase_dom"/>
</dbReference>
<accession>A0A5P9CPT7</accession>
<sequence>MSKRYVSRIGRRVLLILVVISSVITLTTTGLQLYLDYDREFSDVEATHQEIKQVYSGLLATSLWFYDIPSLQKRLKELTTLPKVDYLEVGLDGEVISSGIKPEGSHVTSRFEIKYFDQNTDLEATVGELYVTSNSEKIYHFLLQQFFISLLLNAVKTFLVCSILFWVFHKSINARVISIVKYLRHYSPRYATSNLQMNNKHWTIEDMDELSWVADEINKLTCTFTKLYQSIKAEQEKLQDFTYVSSDWLWETDNTHRLTFCSDPMRAALGISEDKMPVVHKIQGLNRSVKLQEKLEQKKSFSMCQDEIEFDGKAYYFVFQAIAKYSGDVFVGFRGTAINVSELKQAQLELEKLNHSLEATIAMRTQALQESLRELESTQEKLVESEKMAALGGLVAGVAHEVNTPLGIAVTATSLVEDSLNKLSDSFDNQTLTSTEFTSESQIMDKGLSMLKANLERASILIKDFKNTAVDHISENQSEFNIRQMLDAVLVSLESETKKVPVSIELIGEEGITINSLLGVLTQVMSNLILNSVYHAFEQTSKPANILISYQQSEHGITFVYQDNGQGIALEDQQKVFEPFYTTKRGSGGSGLGLTLVYNLVTQKLKGEILLESSIGNGVRYKITLPKSLSK</sequence>
<dbReference type="PANTHER" id="PTHR43065:SF42">
    <property type="entry name" value="TWO-COMPONENT SENSOR PPRA"/>
    <property type="match status" value="1"/>
</dbReference>
<dbReference type="AlphaFoldDB" id="A0A5P9CPT7"/>
<dbReference type="SUPFAM" id="SSF55874">
    <property type="entry name" value="ATPase domain of HSP90 chaperone/DNA topoisomerase II/histidine kinase"/>
    <property type="match status" value="1"/>
</dbReference>
<dbReference type="GO" id="GO:0000155">
    <property type="term" value="F:phosphorelay sensor kinase activity"/>
    <property type="evidence" value="ECO:0007669"/>
    <property type="project" value="InterPro"/>
</dbReference>
<dbReference type="Pfam" id="PF02518">
    <property type="entry name" value="HATPase_c"/>
    <property type="match status" value="1"/>
</dbReference>
<dbReference type="InterPro" id="IPR033414">
    <property type="entry name" value="Sensor_dom"/>
</dbReference>
<evidence type="ECO:0000313" key="8">
    <source>
        <dbReference type="Proteomes" id="UP000326936"/>
    </source>
</evidence>
<dbReference type="Proteomes" id="UP000326936">
    <property type="component" value="Plasmid pTHAF100_a"/>
</dbReference>